<evidence type="ECO:0000313" key="4">
    <source>
        <dbReference type="Proteomes" id="UP000190312"/>
    </source>
</evidence>
<dbReference type="EMBL" id="MKZY01000006">
    <property type="protein sequence ID" value="OOO07939.1"/>
    <property type="molecule type" value="Genomic_DNA"/>
</dbReference>
<protein>
    <submittedName>
        <fullName evidence="2">Unnamed protein product</fullName>
    </submittedName>
</protein>
<evidence type="ECO:0000313" key="2">
    <source>
        <dbReference type="EMBL" id="GMG34051.1"/>
    </source>
</evidence>
<dbReference type="OMA" id="STCHLAR"/>
<dbReference type="AlphaFoldDB" id="A0A1S9DFY6"/>
<accession>A0A1S9DFY6</accession>
<dbReference type="EMBL" id="BSYA01000130">
    <property type="protein sequence ID" value="GMG34051.1"/>
    <property type="molecule type" value="Genomic_DNA"/>
</dbReference>
<feature type="transmembrane region" description="Helical" evidence="1">
    <location>
        <begin position="131"/>
        <end position="153"/>
    </location>
</feature>
<keyword evidence="1" id="KW-0812">Transmembrane</keyword>
<keyword evidence="1" id="KW-0472">Membrane</keyword>
<reference evidence="2" key="2">
    <citation type="submission" date="2023-04" db="EMBL/GenBank/DDBJ databases">
        <title>Aspergillus oryzae NBRC 4228.</title>
        <authorList>
            <person name="Ichikawa N."/>
            <person name="Sato H."/>
            <person name="Tonouchi N."/>
        </authorList>
    </citation>
    <scope>NUCLEOTIDE SEQUENCE</scope>
    <source>
        <strain evidence="2">NBRC 4228</strain>
    </source>
</reference>
<gene>
    <name evidence="2" type="ORF">Aory04_000946400</name>
    <name evidence="3" type="ORF">OAory_01044390</name>
</gene>
<sequence length="154" mass="17677">MSTTEKPTPTTATTELPVQTLESLHGPELDSKDVCSYYIRDQPNEPEDLDTLRTCCKPNVIHRYNEHQYWCEVPERYFPPTLYLNVSNRTIEQWVDGNMTQCIRDAHPSHYAGSSTCHFARYNVRNEAASLIAASAPLYLLLLGGLWSFRLLLR</sequence>
<dbReference type="Proteomes" id="UP001165205">
    <property type="component" value="Unassembled WGS sequence"/>
</dbReference>
<evidence type="ECO:0000256" key="1">
    <source>
        <dbReference type="SAM" id="Phobius"/>
    </source>
</evidence>
<organism evidence="3 4">
    <name type="scientific">Aspergillus oryzae</name>
    <name type="common">Yellow koji mold</name>
    <dbReference type="NCBI Taxonomy" id="5062"/>
    <lineage>
        <taxon>Eukaryota</taxon>
        <taxon>Fungi</taxon>
        <taxon>Dikarya</taxon>
        <taxon>Ascomycota</taxon>
        <taxon>Pezizomycotina</taxon>
        <taxon>Eurotiomycetes</taxon>
        <taxon>Eurotiomycetidae</taxon>
        <taxon>Eurotiales</taxon>
        <taxon>Aspergillaceae</taxon>
        <taxon>Aspergillus</taxon>
        <taxon>Aspergillus subgen. Circumdati</taxon>
    </lineage>
</organism>
<name>A0A1S9DFY6_ASPOZ</name>
<proteinExistence type="predicted"/>
<keyword evidence="1" id="KW-1133">Transmembrane helix</keyword>
<evidence type="ECO:0000313" key="3">
    <source>
        <dbReference type="EMBL" id="OOO07939.1"/>
    </source>
</evidence>
<comment type="caution">
    <text evidence="3">The sequence shown here is derived from an EMBL/GenBank/DDBJ whole genome shotgun (WGS) entry which is preliminary data.</text>
</comment>
<dbReference type="OrthoDB" id="10309876at2759"/>
<reference evidence="3 4" key="1">
    <citation type="submission" date="2016-10" db="EMBL/GenBank/DDBJ databases">
        <title>Genome sequencing of Aspergillus oryzae BCC7051.</title>
        <authorList>
            <person name="Thammarongtham C."/>
            <person name="Vorapreeda T."/>
            <person name="Nookaew I."/>
            <person name="Srisuk T."/>
            <person name="Land M."/>
            <person name="Jeennor S."/>
            <person name="Laoteng K."/>
        </authorList>
    </citation>
    <scope>NUCLEOTIDE SEQUENCE [LARGE SCALE GENOMIC DNA]</scope>
    <source>
        <strain evidence="3 4">BCC7051</strain>
    </source>
</reference>
<dbReference type="VEuPathDB" id="FungiDB:AO090103000041"/>
<dbReference type="Proteomes" id="UP000190312">
    <property type="component" value="Unassembled WGS sequence"/>
</dbReference>